<dbReference type="AlphaFoldDB" id="A0AAD4SZL3"/>
<feature type="signal peptide" evidence="1">
    <location>
        <begin position="1"/>
        <end position="24"/>
    </location>
</feature>
<evidence type="ECO:0000256" key="1">
    <source>
        <dbReference type="SAM" id="SignalP"/>
    </source>
</evidence>
<name>A0AAD4SZL3_9MAGN</name>
<organism evidence="2 3">
    <name type="scientific">Papaver atlanticum</name>
    <dbReference type="NCBI Taxonomy" id="357466"/>
    <lineage>
        <taxon>Eukaryota</taxon>
        <taxon>Viridiplantae</taxon>
        <taxon>Streptophyta</taxon>
        <taxon>Embryophyta</taxon>
        <taxon>Tracheophyta</taxon>
        <taxon>Spermatophyta</taxon>
        <taxon>Magnoliopsida</taxon>
        <taxon>Ranunculales</taxon>
        <taxon>Papaveraceae</taxon>
        <taxon>Papaveroideae</taxon>
        <taxon>Papaver</taxon>
    </lineage>
</organism>
<keyword evidence="3" id="KW-1185">Reference proteome</keyword>
<keyword evidence="1" id="KW-0732">Signal</keyword>
<accession>A0AAD4SZL3</accession>
<protein>
    <submittedName>
        <fullName evidence="2">Uncharacterized protein</fullName>
    </submittedName>
</protein>
<gene>
    <name evidence="2" type="ORF">MKW98_024097</name>
</gene>
<feature type="chain" id="PRO_5042061260" evidence="1">
    <location>
        <begin position="25"/>
        <end position="107"/>
    </location>
</feature>
<dbReference type="Proteomes" id="UP001202328">
    <property type="component" value="Unassembled WGS sequence"/>
</dbReference>
<evidence type="ECO:0000313" key="3">
    <source>
        <dbReference type="Proteomes" id="UP001202328"/>
    </source>
</evidence>
<proteinExistence type="predicted"/>
<comment type="caution">
    <text evidence="2">The sequence shown here is derived from an EMBL/GenBank/DDBJ whole genome shotgun (WGS) entry which is preliminary data.</text>
</comment>
<sequence length="107" mass="11758">MERGRKQFHELVIVAAIVLLLVQSFVVMPSLGCSTSKPNNGCKDCILDQFKYGCPACTPILRCMAKCLWGGKSQAKCTKECDCNGGKPRLSDCKKCMARCKCSCSRK</sequence>
<evidence type="ECO:0000313" key="2">
    <source>
        <dbReference type="EMBL" id="KAI3928496.1"/>
    </source>
</evidence>
<reference evidence="2" key="1">
    <citation type="submission" date="2022-04" db="EMBL/GenBank/DDBJ databases">
        <title>A functionally conserved STORR gene fusion in Papaver species that diverged 16.8 million years ago.</title>
        <authorList>
            <person name="Catania T."/>
        </authorList>
    </citation>
    <scope>NUCLEOTIDE SEQUENCE</scope>
    <source>
        <strain evidence="2">S-188037</strain>
    </source>
</reference>
<dbReference type="EMBL" id="JAJJMB010007708">
    <property type="protein sequence ID" value="KAI3928496.1"/>
    <property type="molecule type" value="Genomic_DNA"/>
</dbReference>